<dbReference type="Proteomes" id="UP000663864">
    <property type="component" value="Unassembled WGS sequence"/>
</dbReference>
<keyword evidence="4" id="KW-0206">Cytoskeleton</keyword>
<dbReference type="PANTHER" id="PTHR45641">
    <property type="entry name" value="TETRATRICOPEPTIDE REPEAT PROTEIN (AFU_ORTHOLOGUE AFUA_6G03870)"/>
    <property type="match status" value="1"/>
</dbReference>
<feature type="repeat" description="TPR" evidence="3">
    <location>
        <begin position="617"/>
        <end position="650"/>
    </location>
</feature>
<dbReference type="SMART" id="SM00028">
    <property type="entry name" value="TPR"/>
    <property type="match status" value="5"/>
</dbReference>
<dbReference type="InterPro" id="IPR003540">
    <property type="entry name" value="ADP-ribosyltransferase"/>
</dbReference>
<dbReference type="GO" id="GO:0005874">
    <property type="term" value="C:microtubule"/>
    <property type="evidence" value="ECO:0007669"/>
    <property type="project" value="UniProtKB-UniRule"/>
</dbReference>
<dbReference type="EMBL" id="CAJNOT010000295">
    <property type="protein sequence ID" value="CAF0930174.1"/>
    <property type="molecule type" value="Genomic_DNA"/>
</dbReference>
<evidence type="ECO:0000256" key="4">
    <source>
        <dbReference type="RuleBase" id="RU367020"/>
    </source>
</evidence>
<evidence type="ECO:0000256" key="3">
    <source>
        <dbReference type="PROSITE-ProRule" id="PRU00339"/>
    </source>
</evidence>
<keyword evidence="4" id="KW-0505">Motor protein</keyword>
<dbReference type="InterPro" id="IPR019734">
    <property type="entry name" value="TPR_rpt"/>
</dbReference>
<proteinExistence type="inferred from homology"/>
<dbReference type="PRINTS" id="PR00381">
    <property type="entry name" value="KINESINLIGHT"/>
</dbReference>
<dbReference type="EMBL" id="CAJOBD010002212">
    <property type="protein sequence ID" value="CAF3864766.1"/>
    <property type="molecule type" value="Genomic_DNA"/>
</dbReference>
<dbReference type="PROSITE" id="PS51996">
    <property type="entry name" value="TR_MART"/>
    <property type="match status" value="1"/>
</dbReference>
<dbReference type="Pfam" id="PF13432">
    <property type="entry name" value="TPR_16"/>
    <property type="match status" value="1"/>
</dbReference>
<feature type="repeat" description="TPR" evidence="3">
    <location>
        <begin position="491"/>
        <end position="524"/>
    </location>
</feature>
<evidence type="ECO:0000259" key="5">
    <source>
        <dbReference type="Pfam" id="PF03496"/>
    </source>
</evidence>
<comment type="caution">
    <text evidence="6">The sequence shown here is derived from an EMBL/GenBank/DDBJ whole genome shotgun (WGS) entry which is preliminary data.</text>
</comment>
<keyword evidence="1" id="KW-0677">Repeat</keyword>
<comment type="subunit">
    <text evidence="4">Oligomeric complex composed of two heavy chains and two light chains.</text>
</comment>
<dbReference type="Pfam" id="PF13424">
    <property type="entry name" value="TPR_12"/>
    <property type="match status" value="2"/>
</dbReference>
<evidence type="ECO:0000256" key="2">
    <source>
        <dbReference type="ARBA" id="ARBA00022803"/>
    </source>
</evidence>
<comment type="function">
    <text evidence="4">Kinesin is a microtubule-associated force-producing protein that play a role in organelle transport.</text>
</comment>
<feature type="domain" description="ADP ribosyltransferase" evidence="5">
    <location>
        <begin position="220"/>
        <end position="382"/>
    </location>
</feature>
<evidence type="ECO:0000313" key="6">
    <source>
        <dbReference type="EMBL" id="CAF0930174.1"/>
    </source>
</evidence>
<dbReference type="Gene3D" id="3.90.176.10">
    <property type="entry name" value="Toxin ADP-ribosyltransferase, Chain A, domain 1"/>
    <property type="match status" value="1"/>
</dbReference>
<evidence type="ECO:0000313" key="7">
    <source>
        <dbReference type="EMBL" id="CAF3864766.1"/>
    </source>
</evidence>
<sequence>MAYKFPIQSIASKLSVSTNDNENKENITLIWFDPNIGSHEDIEKIKQQLRLINDYVIFSTDFGHCIKLIQSIDKEKIFLITSGSEAKQILSRKSTCGQIDSVFIFCTNKTPHEHLLNEYERIIGIYVNLDDLYQSIKEQLNFIDKQIQAFSFFDPHEKLTEKLSKESAAFLWFQLFNYVINQLPRNQQAKQQMLHICKEYYRGNRKEIKLIEEFERMYRSKDAIRWYLKQSFVYKLINKALRTEDIDLLYVFQFFISDLSEALQQEHKQILLSKEKILNVYRGVKFDKEEFKKLKENQGKLISTNGYLSTSRRKSLALHFAMKPTKRIDVVSVLFHIQCNIQQINQCITFADVSEFSEYPEEQEVLFDLNACFFIESIEEHELLTIIKMSLSTEGQKIKKDYLELIQKQTEKQSILIVFGRLLCDIGEYDKSLKYFRQLLNDPNNEDHAWIEFNMGRILAVKGELNEARKYYDRAYNRMMNYRPARIKDFAHIFNNIGVILYQQEKYDEALHYHQQALKMQELFYPSGHIDIVQSLNNIGNVFDIQRKYNQALTYHQRVLKIQEKFYSPDHVDIARSLSNMALIFSDQGNYDEALDYHQRVLKIQEKCYPSGHIDIASTLNNIGVCYEGQNNQDAALDYYQRSLTMHKNFLPVDHPNRQKTETNIRRLTGKE</sequence>
<keyword evidence="4" id="KW-0493">Microtubule</keyword>
<dbReference type="InterPro" id="IPR011990">
    <property type="entry name" value="TPR-like_helical_dom_sf"/>
</dbReference>
<comment type="subcellular location">
    <subcellularLocation>
        <location evidence="4">Cytoplasm</location>
        <location evidence="4">Cytoskeleton</location>
    </subcellularLocation>
</comment>
<evidence type="ECO:0000256" key="1">
    <source>
        <dbReference type="ARBA" id="ARBA00022737"/>
    </source>
</evidence>
<organism evidence="6 8">
    <name type="scientific">Rotaria sordida</name>
    <dbReference type="NCBI Taxonomy" id="392033"/>
    <lineage>
        <taxon>Eukaryota</taxon>
        <taxon>Metazoa</taxon>
        <taxon>Spiralia</taxon>
        <taxon>Gnathifera</taxon>
        <taxon>Rotifera</taxon>
        <taxon>Eurotatoria</taxon>
        <taxon>Bdelloidea</taxon>
        <taxon>Philodinida</taxon>
        <taxon>Philodinidae</taxon>
        <taxon>Rotaria</taxon>
    </lineage>
</organism>
<reference evidence="6" key="1">
    <citation type="submission" date="2021-02" db="EMBL/GenBank/DDBJ databases">
        <authorList>
            <person name="Nowell W R."/>
        </authorList>
    </citation>
    <scope>NUCLEOTIDE SEQUENCE</scope>
</reference>
<dbReference type="Proteomes" id="UP000663836">
    <property type="component" value="Unassembled WGS sequence"/>
</dbReference>
<feature type="repeat" description="TPR" evidence="3">
    <location>
        <begin position="575"/>
        <end position="608"/>
    </location>
</feature>
<dbReference type="PROSITE" id="PS50005">
    <property type="entry name" value="TPR"/>
    <property type="match status" value="4"/>
</dbReference>
<dbReference type="AlphaFoldDB" id="A0A814BSI3"/>
<feature type="repeat" description="TPR" evidence="3">
    <location>
        <begin position="533"/>
        <end position="566"/>
    </location>
</feature>
<keyword evidence="4" id="KW-0963">Cytoplasm</keyword>
<dbReference type="Gene3D" id="1.25.40.10">
    <property type="entry name" value="Tetratricopeptide repeat domain"/>
    <property type="match status" value="2"/>
</dbReference>
<dbReference type="SUPFAM" id="SSF48452">
    <property type="entry name" value="TPR-like"/>
    <property type="match status" value="2"/>
</dbReference>
<keyword evidence="2 3" id="KW-0802">TPR repeat</keyword>
<protein>
    <recommendedName>
        <fullName evidence="4">Kinesin light chain</fullName>
    </recommendedName>
</protein>
<evidence type="ECO:0000313" key="8">
    <source>
        <dbReference type="Proteomes" id="UP000663864"/>
    </source>
</evidence>
<accession>A0A814BSI3</accession>
<dbReference type="GO" id="GO:0005576">
    <property type="term" value="C:extracellular region"/>
    <property type="evidence" value="ECO:0007669"/>
    <property type="project" value="InterPro"/>
</dbReference>
<gene>
    <name evidence="7" type="ORF">JBS370_LOCUS18966</name>
    <name evidence="6" type="ORF">ZHD862_LOCUS8891</name>
</gene>
<dbReference type="Pfam" id="PF03496">
    <property type="entry name" value="ADPrib_exo_Tox"/>
    <property type="match status" value="1"/>
</dbReference>
<dbReference type="PANTHER" id="PTHR45641:SF19">
    <property type="entry name" value="NEPHROCYSTIN-3"/>
    <property type="match status" value="1"/>
</dbReference>
<name>A0A814BSI3_9BILA</name>
<comment type="similarity">
    <text evidence="4">Belongs to the kinesin light chain family.</text>
</comment>
<dbReference type="GO" id="GO:0005871">
    <property type="term" value="C:kinesin complex"/>
    <property type="evidence" value="ECO:0007669"/>
    <property type="project" value="UniProtKB-UniRule"/>
</dbReference>
<dbReference type="SUPFAM" id="SSF56399">
    <property type="entry name" value="ADP-ribosylation"/>
    <property type="match status" value="1"/>
</dbReference>